<comment type="caution">
    <text evidence="2">The sequence shown here is derived from an EMBL/GenBank/DDBJ whole genome shotgun (WGS) entry which is preliminary data.</text>
</comment>
<evidence type="ECO:0000313" key="3">
    <source>
        <dbReference type="Proteomes" id="UP000316079"/>
    </source>
</evidence>
<dbReference type="AlphaFoldDB" id="A0A553MML8"/>
<keyword evidence="1" id="KW-1133">Transmembrane helix</keyword>
<evidence type="ECO:0000313" key="2">
    <source>
        <dbReference type="EMBL" id="TRY54423.1"/>
    </source>
</evidence>
<dbReference type="STRING" id="623744.A0A553MML8"/>
<reference evidence="2 3" key="1">
    <citation type="journal article" date="2019" name="Sci. Data">
        <title>Hybrid genome assembly and annotation of Danionella translucida.</title>
        <authorList>
            <person name="Kadobianskyi M."/>
            <person name="Schulze L."/>
            <person name="Schuelke M."/>
            <person name="Judkewitz B."/>
        </authorList>
    </citation>
    <scope>NUCLEOTIDE SEQUENCE [LARGE SCALE GENOMIC DNA]</scope>
    <source>
        <strain evidence="2 3">Bolton</strain>
    </source>
</reference>
<feature type="transmembrane region" description="Helical" evidence="1">
    <location>
        <begin position="223"/>
        <end position="241"/>
    </location>
</feature>
<dbReference type="EMBL" id="SRMA01027345">
    <property type="protein sequence ID" value="TRY54423.1"/>
    <property type="molecule type" value="Genomic_DNA"/>
</dbReference>
<organism evidence="2 3">
    <name type="scientific">Danionella cerebrum</name>
    <dbReference type="NCBI Taxonomy" id="2873325"/>
    <lineage>
        <taxon>Eukaryota</taxon>
        <taxon>Metazoa</taxon>
        <taxon>Chordata</taxon>
        <taxon>Craniata</taxon>
        <taxon>Vertebrata</taxon>
        <taxon>Euteleostomi</taxon>
        <taxon>Actinopterygii</taxon>
        <taxon>Neopterygii</taxon>
        <taxon>Teleostei</taxon>
        <taxon>Ostariophysi</taxon>
        <taxon>Cypriniformes</taxon>
        <taxon>Danionidae</taxon>
        <taxon>Danioninae</taxon>
        <taxon>Danionella</taxon>
    </lineage>
</organism>
<accession>A0A553MML8</accession>
<dbReference type="OrthoDB" id="8962921at2759"/>
<keyword evidence="1" id="KW-0812">Transmembrane</keyword>
<keyword evidence="1" id="KW-0472">Membrane</keyword>
<proteinExistence type="predicted"/>
<dbReference type="Proteomes" id="UP000316079">
    <property type="component" value="Unassembled WGS sequence"/>
</dbReference>
<evidence type="ECO:0000256" key="1">
    <source>
        <dbReference type="SAM" id="Phobius"/>
    </source>
</evidence>
<name>A0A553MML8_9TELE</name>
<keyword evidence="3" id="KW-1185">Reference proteome</keyword>
<sequence>MGLSTKTIQRASLALQSVHNVHGGHRLAFSVLGVRHSVANNVLEKHLQHSASLFIDKTRNTLHATTTRQTANGGLRNTLDVISQNFPMAFGATFPKSLTAFSSTGHDKAAPIRLKGCWKNAEQCNGKDSHPAMERIKVGYTVCIVITEHCTKANHRQNQREEQKPGMDQLPWEFIVTPSLRNTIHYGRWTFPEPSVSLSLYRSRSTRTHHAVLLQERLAMSEVFDLGVVGILLVLLFIILIDNANDKGQHCDQWHKNNEGSISLKSVLGMSPGQIYLASNNLYDIQ</sequence>
<protein>
    <submittedName>
        <fullName evidence="2">Uncharacterized protein</fullName>
    </submittedName>
</protein>
<gene>
    <name evidence="2" type="ORF">DNTS_023693</name>
</gene>